<keyword evidence="7" id="KW-0862">Zinc</keyword>
<evidence type="ECO:0000313" key="13">
    <source>
        <dbReference type="EMBL" id="SFH83541.1"/>
    </source>
</evidence>
<dbReference type="STRING" id="1114924.SAMN05216258_102470"/>
<reference evidence="13 14" key="1">
    <citation type="submission" date="2016-10" db="EMBL/GenBank/DDBJ databases">
        <authorList>
            <person name="de Groot N.N."/>
        </authorList>
    </citation>
    <scope>NUCLEOTIDE SEQUENCE [LARGE SCALE GENOMIC DNA]</scope>
    <source>
        <strain evidence="13 14">CGMCC 1.11030</strain>
    </source>
</reference>
<evidence type="ECO:0000256" key="2">
    <source>
        <dbReference type="ARBA" id="ARBA00009765"/>
    </source>
</evidence>
<keyword evidence="14" id="KW-1185">Reference proteome</keyword>
<dbReference type="EMBL" id="FOQH01000002">
    <property type="protein sequence ID" value="SFH83541.1"/>
    <property type="molecule type" value="Genomic_DNA"/>
</dbReference>
<keyword evidence="9" id="KW-0406">Ion transport</keyword>
<proteinExistence type="inferred from homology"/>
<dbReference type="SUPFAM" id="SSF143865">
    <property type="entry name" value="CorA soluble domain-like"/>
    <property type="match status" value="1"/>
</dbReference>
<dbReference type="SUPFAM" id="SSF144083">
    <property type="entry name" value="Magnesium transport protein CorA, transmembrane region"/>
    <property type="match status" value="1"/>
</dbReference>
<keyword evidence="8 12" id="KW-1133">Transmembrane helix</keyword>
<dbReference type="AlphaFoldDB" id="A0A1I3DAL7"/>
<dbReference type="InterPro" id="IPR045861">
    <property type="entry name" value="CorA_cytoplasmic_dom"/>
</dbReference>
<feature type="compositionally biased region" description="Basic and acidic residues" evidence="11">
    <location>
        <begin position="24"/>
        <end position="34"/>
    </location>
</feature>
<name>A0A1I3DAL7_9RHOB</name>
<comment type="similarity">
    <text evidence="2">Belongs to the CorA metal ion transporter (MIT) (TC 1.A.35) family.</text>
</comment>
<keyword evidence="4" id="KW-1003">Cell membrane</keyword>
<protein>
    <submittedName>
        <fullName evidence="13">Zinc transporter</fullName>
    </submittedName>
</protein>
<evidence type="ECO:0000313" key="14">
    <source>
        <dbReference type="Proteomes" id="UP000199377"/>
    </source>
</evidence>
<dbReference type="PANTHER" id="PTHR46494">
    <property type="entry name" value="CORA FAMILY METAL ION TRANSPORTER (EUROFUNG)"/>
    <property type="match status" value="1"/>
</dbReference>
<comment type="subcellular location">
    <subcellularLocation>
        <location evidence="1">Cell membrane</location>
        <topology evidence="1">Multi-pass membrane protein</topology>
    </subcellularLocation>
</comment>
<evidence type="ECO:0000256" key="4">
    <source>
        <dbReference type="ARBA" id="ARBA00022475"/>
    </source>
</evidence>
<keyword evidence="3" id="KW-0813">Transport</keyword>
<evidence type="ECO:0000256" key="5">
    <source>
        <dbReference type="ARBA" id="ARBA00022519"/>
    </source>
</evidence>
<keyword evidence="5" id="KW-0997">Cell inner membrane</keyword>
<gene>
    <name evidence="13" type="ORF">SAMN05216258_102470</name>
</gene>
<dbReference type="Gene3D" id="3.30.460.20">
    <property type="entry name" value="CorA soluble domain-like"/>
    <property type="match status" value="1"/>
</dbReference>
<dbReference type="PANTHER" id="PTHR46494:SF3">
    <property type="entry name" value="ZINC TRANSPORT PROTEIN ZNTB"/>
    <property type="match status" value="1"/>
</dbReference>
<dbReference type="GO" id="GO:0015087">
    <property type="term" value="F:cobalt ion transmembrane transporter activity"/>
    <property type="evidence" value="ECO:0007669"/>
    <property type="project" value="TreeGrafter"/>
</dbReference>
<evidence type="ECO:0000256" key="11">
    <source>
        <dbReference type="SAM" id="MobiDB-lite"/>
    </source>
</evidence>
<evidence type="ECO:0000256" key="10">
    <source>
        <dbReference type="ARBA" id="ARBA00023136"/>
    </source>
</evidence>
<feature type="region of interest" description="Disordered" evidence="11">
    <location>
        <begin position="1"/>
        <end position="34"/>
    </location>
</feature>
<dbReference type="Proteomes" id="UP000199377">
    <property type="component" value="Unassembled WGS sequence"/>
</dbReference>
<evidence type="ECO:0000256" key="1">
    <source>
        <dbReference type="ARBA" id="ARBA00004651"/>
    </source>
</evidence>
<feature type="transmembrane region" description="Helical" evidence="12">
    <location>
        <begin position="311"/>
        <end position="332"/>
    </location>
</feature>
<evidence type="ECO:0000256" key="12">
    <source>
        <dbReference type="SAM" id="Phobius"/>
    </source>
</evidence>
<evidence type="ECO:0000256" key="6">
    <source>
        <dbReference type="ARBA" id="ARBA00022692"/>
    </source>
</evidence>
<dbReference type="InterPro" id="IPR045863">
    <property type="entry name" value="CorA_TM1_TM2"/>
</dbReference>
<keyword evidence="10 12" id="KW-0472">Membrane</keyword>
<evidence type="ECO:0000256" key="9">
    <source>
        <dbReference type="ARBA" id="ARBA00023065"/>
    </source>
</evidence>
<dbReference type="GO" id="GO:0050897">
    <property type="term" value="F:cobalt ion binding"/>
    <property type="evidence" value="ECO:0007669"/>
    <property type="project" value="TreeGrafter"/>
</dbReference>
<dbReference type="GO" id="GO:0000287">
    <property type="term" value="F:magnesium ion binding"/>
    <property type="evidence" value="ECO:0007669"/>
    <property type="project" value="TreeGrafter"/>
</dbReference>
<dbReference type="InterPro" id="IPR002523">
    <property type="entry name" value="MgTranspt_CorA/ZnTranspt_ZntB"/>
</dbReference>
<dbReference type="GO" id="GO:0015095">
    <property type="term" value="F:magnesium ion transmembrane transporter activity"/>
    <property type="evidence" value="ECO:0007669"/>
    <property type="project" value="TreeGrafter"/>
</dbReference>
<accession>A0A1I3DAL7</accession>
<dbReference type="Pfam" id="PF01544">
    <property type="entry name" value="CorA"/>
    <property type="match status" value="1"/>
</dbReference>
<dbReference type="RefSeq" id="WP_092858547.1">
    <property type="nucleotide sequence ID" value="NZ_FOQH01000002.1"/>
</dbReference>
<feature type="transmembrane region" description="Helical" evidence="12">
    <location>
        <begin position="344"/>
        <end position="364"/>
    </location>
</feature>
<sequence length="370" mass="40147">MTLKPIPPRAAAVSRDLTGAPRQGPDRASDHDRAPDMAVPALLWAYDVFPDGRAQPVTPREAHHPLAEGAAWRWVHVDGLAPGAEAWLAAGGCGPLSDIVAEALTETDTRPRAQAARDGALVFLRGVNLNEGADPEDMISIRVWLEETRVITVVLRRLLTVAELRGRMEAGVAPDRPGLFVTELAEGLAARMAPVLDALEDRADDMEDRAAEAALGMIDPLDPRETRRDLAELRRVVIALRRYLVPQREALAELRRMAGAPLDDVERAELAETGDRMTRYVEDLDAVRERAMVLAEEAAARAAERSNRAMYVLSIVTAVFLPLGFLTGLLGVNLGGLPGAATPWGFAAFVVMLALVAGGELWLIRKLRLL</sequence>
<evidence type="ECO:0000256" key="3">
    <source>
        <dbReference type="ARBA" id="ARBA00022448"/>
    </source>
</evidence>
<keyword evidence="6 12" id="KW-0812">Transmembrane</keyword>
<evidence type="ECO:0000256" key="7">
    <source>
        <dbReference type="ARBA" id="ARBA00022833"/>
    </source>
</evidence>
<dbReference type="GO" id="GO:0005886">
    <property type="term" value="C:plasma membrane"/>
    <property type="evidence" value="ECO:0007669"/>
    <property type="project" value="UniProtKB-SubCell"/>
</dbReference>
<organism evidence="13 14">
    <name type="scientific">Albimonas pacifica</name>
    <dbReference type="NCBI Taxonomy" id="1114924"/>
    <lineage>
        <taxon>Bacteria</taxon>
        <taxon>Pseudomonadati</taxon>
        <taxon>Pseudomonadota</taxon>
        <taxon>Alphaproteobacteria</taxon>
        <taxon>Rhodobacterales</taxon>
        <taxon>Paracoccaceae</taxon>
        <taxon>Albimonas</taxon>
    </lineage>
</organism>
<dbReference type="Gene3D" id="1.20.58.340">
    <property type="entry name" value="Magnesium transport protein CorA, transmembrane region"/>
    <property type="match status" value="2"/>
</dbReference>
<dbReference type="OrthoDB" id="9803484at2"/>
<evidence type="ECO:0000256" key="8">
    <source>
        <dbReference type="ARBA" id="ARBA00022989"/>
    </source>
</evidence>